<reference evidence="2 3" key="1">
    <citation type="journal article" date="2019" name="Commun. Biol.">
        <title>The bagworm genome reveals a unique fibroin gene that provides high tensile strength.</title>
        <authorList>
            <person name="Kono N."/>
            <person name="Nakamura H."/>
            <person name="Ohtoshi R."/>
            <person name="Tomita M."/>
            <person name="Numata K."/>
            <person name="Arakawa K."/>
        </authorList>
    </citation>
    <scope>NUCLEOTIDE SEQUENCE [LARGE SCALE GENOMIC DNA]</scope>
</reference>
<proteinExistence type="predicted"/>
<dbReference type="AlphaFoldDB" id="A0A4C1V124"/>
<dbReference type="Proteomes" id="UP000299102">
    <property type="component" value="Unassembled WGS sequence"/>
</dbReference>
<keyword evidence="1" id="KW-0175">Coiled coil</keyword>
<dbReference type="OrthoDB" id="261426at2759"/>
<dbReference type="PANTHER" id="PTHR16306:SF0">
    <property type="entry name" value="TRANSLIN-ASSOCIATED FACTOR X-INTERACTING PROTEIN 1"/>
    <property type="match status" value="1"/>
</dbReference>
<dbReference type="GO" id="GO:0005737">
    <property type="term" value="C:cytoplasm"/>
    <property type="evidence" value="ECO:0007669"/>
    <property type="project" value="TreeGrafter"/>
</dbReference>
<evidence type="ECO:0000256" key="1">
    <source>
        <dbReference type="SAM" id="Coils"/>
    </source>
</evidence>
<organism evidence="2 3">
    <name type="scientific">Eumeta variegata</name>
    <name type="common">Bagworm moth</name>
    <name type="synonym">Eumeta japonica</name>
    <dbReference type="NCBI Taxonomy" id="151549"/>
    <lineage>
        <taxon>Eukaryota</taxon>
        <taxon>Metazoa</taxon>
        <taxon>Ecdysozoa</taxon>
        <taxon>Arthropoda</taxon>
        <taxon>Hexapoda</taxon>
        <taxon>Insecta</taxon>
        <taxon>Pterygota</taxon>
        <taxon>Neoptera</taxon>
        <taxon>Endopterygota</taxon>
        <taxon>Lepidoptera</taxon>
        <taxon>Glossata</taxon>
        <taxon>Ditrysia</taxon>
        <taxon>Tineoidea</taxon>
        <taxon>Psychidae</taxon>
        <taxon>Oiketicinae</taxon>
        <taxon>Eumeta</taxon>
    </lineage>
</organism>
<name>A0A4C1V124_EUMVA</name>
<dbReference type="STRING" id="151549.A0A4C1V124"/>
<dbReference type="EMBL" id="BGZK01000253">
    <property type="protein sequence ID" value="GBP31952.1"/>
    <property type="molecule type" value="Genomic_DNA"/>
</dbReference>
<comment type="caution">
    <text evidence="2">The sequence shown here is derived from an EMBL/GenBank/DDBJ whole genome shotgun (WGS) entry which is preliminary data.</text>
</comment>
<evidence type="ECO:0000313" key="2">
    <source>
        <dbReference type="EMBL" id="GBP31952.1"/>
    </source>
</evidence>
<protein>
    <submittedName>
        <fullName evidence="2">Translin-associated factor X-interacting protein 1</fullName>
    </submittedName>
</protein>
<evidence type="ECO:0000313" key="3">
    <source>
        <dbReference type="Proteomes" id="UP000299102"/>
    </source>
</evidence>
<keyword evidence="3" id="KW-1185">Reference proteome</keyword>
<dbReference type="PANTHER" id="PTHR16306">
    <property type="entry name" value="TRANSLIN-ASSOCIATED FACTOR X-INTERACTING PROTEIN 1"/>
    <property type="match status" value="1"/>
</dbReference>
<gene>
    <name evidence="2" type="primary">TSNAXIP1</name>
    <name evidence="2" type="ORF">EVAR_18491_1</name>
</gene>
<feature type="coiled-coil region" evidence="1">
    <location>
        <begin position="117"/>
        <end position="158"/>
    </location>
</feature>
<sequence>MAGRRLWRRGKAVRDGEKREMSKSFPKFVSDIQASVDEKLKKLKKPESELLKTIQSYYDEVLEIYRDAYKKVIEKTVTYSNILSEIKSAYENAIEVRNERITQFIAQDRIFGITARKKDIDANIKSLEKERKTLKQEKLELSAKISALSKEIEKMKDEKFSEHLELMKERDARYNLYWENVELQQKLQELQSAGVSTAHDARADPVLLRIALDRCREQLSITQKDLKKMTDEYAETVPRREYDALQATLCDDARALQTMREQFSALQEKHKKILACKNSLEEELTETKERVSELERAGTPRPQWDVCGDFIGGGRARWRQLARGLSSREALLALLKELGPAATTQHLEHFDGLGTDPVIPPYLRYEGQVRNLRLSRREVSVIINDIWLGKIEHGRGMSMQDYVTKYFEDRYQQPSVRAEWAYNLCSGAEQMLDEPQVKLFWGILHGHLSEDIYLAYRTQWYTFRDNLYKQSRDGENINMDEFERATKATFPLKSEVDIKNIIDVVRKQLKMKIVNVTVNLDKLFQENDEGFDRCELARELFRQRQVAQDKYVREVLAELGGRRVGPIADHQLKRAFAIVDPAIDHVRMEYNIRWVFSQRDTTSTSTCPLPLRTVAMRLASGNIERMGARYRGTNRRTLYK</sequence>
<accession>A0A4C1V124</accession>